<dbReference type="EMBL" id="GDID01001173">
    <property type="protein sequence ID" value="JAP95433.1"/>
    <property type="molecule type" value="Transcribed_RNA"/>
</dbReference>
<dbReference type="SUPFAM" id="SSF56300">
    <property type="entry name" value="Metallo-dependent phosphatases"/>
    <property type="match status" value="1"/>
</dbReference>
<evidence type="ECO:0000256" key="1">
    <source>
        <dbReference type="ARBA" id="ARBA00001936"/>
    </source>
</evidence>
<evidence type="ECO:0000259" key="5">
    <source>
        <dbReference type="PROSITE" id="PS00125"/>
    </source>
</evidence>
<dbReference type="InterPro" id="IPR029052">
    <property type="entry name" value="Metallo-depent_PP-like"/>
</dbReference>
<dbReference type="EC" id="3.1.3.16" evidence="4"/>
<comment type="cofactor">
    <cofactor evidence="1">
        <name>Mn(2+)</name>
        <dbReference type="ChEBI" id="CHEBI:29035"/>
    </cofactor>
</comment>
<protein>
    <recommendedName>
        <fullName evidence="4">Serine/threonine-protein phosphatase</fullName>
        <ecNumber evidence="4">3.1.3.16</ecNumber>
    </recommendedName>
</protein>
<dbReference type="Gene3D" id="3.60.21.10">
    <property type="match status" value="1"/>
</dbReference>
<dbReference type="GO" id="GO:0004722">
    <property type="term" value="F:protein serine/threonine phosphatase activity"/>
    <property type="evidence" value="ECO:0007669"/>
    <property type="project" value="UniProtKB-EC"/>
</dbReference>
<evidence type="ECO:0000313" key="6">
    <source>
        <dbReference type="EMBL" id="JAP95433.1"/>
    </source>
</evidence>
<dbReference type="PRINTS" id="PR00114">
    <property type="entry name" value="STPHPHTASE"/>
</dbReference>
<dbReference type="InterPro" id="IPR006186">
    <property type="entry name" value="Ser/Thr-sp_prot-phosphatase"/>
</dbReference>
<feature type="non-terminal residue" evidence="6">
    <location>
        <position position="364"/>
    </location>
</feature>
<dbReference type="SMART" id="SM00156">
    <property type="entry name" value="PP2Ac"/>
    <property type="match status" value="1"/>
</dbReference>
<dbReference type="AlphaFoldDB" id="A0A146KFF3"/>
<sequence>CKHWISGKTYQITEWDLKQKEVVDFQIGESPNIQKTFDLLTDHKIPTLDCFSEVLQRAADANRQLPNLVQLSVKEADLLIIVGDLHGYFEGLVRIFRFYGFPGQFHEGKRLVYIFNGDFEDRGGSGYQVLFFLAVLKVLRPGNTFLNRGNHESEEISLENASCLMYRFVEEVFDKFPAQFAFFQQKVKPNVLSFYASLPFAAVVNEKTLVCHAGTPVQFDLDQLNSVKPRRFEVFKVDNDRGNQKIWKEFMWSYDRTELQAQFLKTNRLKNLICSHTCVKYHNVTVYDKEAKFKYFIDNDRKWDKFRQIEKSKEEEYNIVEVFTSPSNGGDTFVLEFHGDDVKQWTFTQICKKDEYQFVDLHLK</sequence>
<evidence type="ECO:0000256" key="4">
    <source>
        <dbReference type="RuleBase" id="RU004273"/>
    </source>
</evidence>
<organism evidence="6">
    <name type="scientific">Trepomonas sp. PC1</name>
    <dbReference type="NCBI Taxonomy" id="1076344"/>
    <lineage>
        <taxon>Eukaryota</taxon>
        <taxon>Metamonada</taxon>
        <taxon>Diplomonadida</taxon>
        <taxon>Hexamitidae</taxon>
        <taxon>Hexamitinae</taxon>
        <taxon>Trepomonas</taxon>
    </lineage>
</organism>
<dbReference type="PANTHER" id="PTHR45668:SF5">
    <property type="entry name" value="SERINE_THREONINE-PROTEIN PHOSPHATASE 5"/>
    <property type="match status" value="1"/>
</dbReference>
<dbReference type="InterPro" id="IPR051134">
    <property type="entry name" value="PPP_phosphatase"/>
</dbReference>
<feature type="domain" description="Serine/threonine specific protein phosphatases" evidence="5">
    <location>
        <begin position="147"/>
        <end position="152"/>
    </location>
</feature>
<dbReference type="GO" id="GO:0046872">
    <property type="term" value="F:metal ion binding"/>
    <property type="evidence" value="ECO:0007669"/>
    <property type="project" value="UniProtKB-KW"/>
</dbReference>
<evidence type="ECO:0000256" key="2">
    <source>
        <dbReference type="ARBA" id="ARBA00022723"/>
    </source>
</evidence>
<dbReference type="PANTHER" id="PTHR45668">
    <property type="entry name" value="SERINE/THREONINE-PROTEIN PHOSPHATASE 5-RELATED"/>
    <property type="match status" value="1"/>
</dbReference>
<accession>A0A146KFF3</accession>
<comment type="similarity">
    <text evidence="4">Belongs to the PPP phosphatase family.</text>
</comment>
<dbReference type="Pfam" id="PF00149">
    <property type="entry name" value="Metallophos"/>
    <property type="match status" value="1"/>
</dbReference>
<dbReference type="PROSITE" id="PS00125">
    <property type="entry name" value="SER_THR_PHOSPHATASE"/>
    <property type="match status" value="1"/>
</dbReference>
<reference evidence="6" key="1">
    <citation type="submission" date="2015-07" db="EMBL/GenBank/DDBJ databases">
        <title>Adaptation to a free-living lifestyle via gene acquisitions in the diplomonad Trepomonas sp. PC1.</title>
        <authorList>
            <person name="Xu F."/>
            <person name="Jerlstrom-Hultqvist J."/>
            <person name="Kolisko M."/>
            <person name="Simpson A.G.B."/>
            <person name="Roger A.J."/>
            <person name="Svard S.G."/>
            <person name="Andersson J.O."/>
        </authorList>
    </citation>
    <scope>NUCLEOTIDE SEQUENCE</scope>
    <source>
        <strain evidence="6">PC1</strain>
    </source>
</reference>
<feature type="non-terminal residue" evidence="6">
    <location>
        <position position="1"/>
    </location>
</feature>
<comment type="catalytic activity">
    <reaction evidence="4">
        <text>O-phospho-L-threonyl-[protein] + H2O = L-threonyl-[protein] + phosphate</text>
        <dbReference type="Rhea" id="RHEA:47004"/>
        <dbReference type="Rhea" id="RHEA-COMP:11060"/>
        <dbReference type="Rhea" id="RHEA-COMP:11605"/>
        <dbReference type="ChEBI" id="CHEBI:15377"/>
        <dbReference type="ChEBI" id="CHEBI:30013"/>
        <dbReference type="ChEBI" id="CHEBI:43474"/>
        <dbReference type="ChEBI" id="CHEBI:61977"/>
        <dbReference type="EC" id="3.1.3.16"/>
    </reaction>
</comment>
<keyword evidence="3" id="KW-0464">Manganese</keyword>
<proteinExistence type="inferred from homology"/>
<gene>
    <name evidence="6" type="ORF">TPC1_11582</name>
</gene>
<keyword evidence="4" id="KW-0378">Hydrolase</keyword>
<evidence type="ECO:0000256" key="3">
    <source>
        <dbReference type="ARBA" id="ARBA00023211"/>
    </source>
</evidence>
<dbReference type="InterPro" id="IPR004843">
    <property type="entry name" value="Calcineurin-like_PHP"/>
</dbReference>
<keyword evidence="2" id="KW-0479">Metal-binding</keyword>
<name>A0A146KFF3_9EUKA</name>